<organism evidence="1">
    <name type="scientific">Anguilla anguilla</name>
    <name type="common">European freshwater eel</name>
    <name type="synonym">Muraena anguilla</name>
    <dbReference type="NCBI Taxonomy" id="7936"/>
    <lineage>
        <taxon>Eukaryota</taxon>
        <taxon>Metazoa</taxon>
        <taxon>Chordata</taxon>
        <taxon>Craniata</taxon>
        <taxon>Vertebrata</taxon>
        <taxon>Euteleostomi</taxon>
        <taxon>Actinopterygii</taxon>
        <taxon>Neopterygii</taxon>
        <taxon>Teleostei</taxon>
        <taxon>Anguilliformes</taxon>
        <taxon>Anguillidae</taxon>
        <taxon>Anguilla</taxon>
    </lineage>
</organism>
<protein>
    <submittedName>
        <fullName evidence="1">Uncharacterized protein</fullName>
    </submittedName>
</protein>
<reference evidence="1" key="1">
    <citation type="submission" date="2014-11" db="EMBL/GenBank/DDBJ databases">
        <authorList>
            <person name="Amaro Gonzalez C."/>
        </authorList>
    </citation>
    <scope>NUCLEOTIDE SEQUENCE</scope>
</reference>
<evidence type="ECO:0000313" key="1">
    <source>
        <dbReference type="EMBL" id="JAH38920.1"/>
    </source>
</evidence>
<proteinExistence type="predicted"/>
<accession>A0A0E9SE12</accession>
<reference evidence="1" key="2">
    <citation type="journal article" date="2015" name="Fish Shellfish Immunol.">
        <title>Early steps in the European eel (Anguilla anguilla)-Vibrio vulnificus interaction in the gills: Role of the RtxA13 toxin.</title>
        <authorList>
            <person name="Callol A."/>
            <person name="Pajuelo D."/>
            <person name="Ebbesson L."/>
            <person name="Teles M."/>
            <person name="MacKenzie S."/>
            <person name="Amaro C."/>
        </authorList>
    </citation>
    <scope>NUCLEOTIDE SEQUENCE</scope>
</reference>
<name>A0A0E9SE12_ANGAN</name>
<dbReference type="AlphaFoldDB" id="A0A0E9SE12"/>
<dbReference type="EMBL" id="GBXM01069657">
    <property type="protein sequence ID" value="JAH38920.1"/>
    <property type="molecule type" value="Transcribed_RNA"/>
</dbReference>
<sequence length="28" mass="3561">MNNNYTVRWEAFMEFEEGEDVYFKRKNI</sequence>